<dbReference type="OrthoDB" id="2104723at2759"/>
<dbReference type="VEuPathDB" id="FungiDB:DFL_002995"/>
<dbReference type="InterPro" id="IPR013749">
    <property type="entry name" value="PM/HMP-P_kinase-1"/>
</dbReference>
<dbReference type="GO" id="GO:0005829">
    <property type="term" value="C:cytosol"/>
    <property type="evidence" value="ECO:0007669"/>
    <property type="project" value="TreeGrafter"/>
</dbReference>
<dbReference type="STRING" id="97331.A0A437AC97"/>
<keyword evidence="5" id="KW-0418">Kinase</keyword>
<evidence type="ECO:0000313" key="8">
    <source>
        <dbReference type="EMBL" id="RVD88822.1"/>
    </source>
</evidence>
<reference evidence="8 9" key="1">
    <citation type="submission" date="2019-01" db="EMBL/GenBank/DDBJ databases">
        <title>Intercellular communication is required for trap formation in the nematode-trapping fungus Duddingtonia flagrans.</title>
        <authorList>
            <person name="Youssar L."/>
            <person name="Wernet V."/>
            <person name="Hensel N."/>
            <person name="Hildebrandt H.-G."/>
            <person name="Fischer R."/>
        </authorList>
    </citation>
    <scope>NUCLEOTIDE SEQUENCE [LARGE SCALE GENOMIC DNA]</scope>
    <source>
        <strain evidence="8 9">CBS H-5679</strain>
    </source>
</reference>
<evidence type="ECO:0000313" key="9">
    <source>
        <dbReference type="Proteomes" id="UP000283090"/>
    </source>
</evidence>
<dbReference type="PANTHER" id="PTHR10534:SF2">
    <property type="entry name" value="PYRIDOXAL KINASE"/>
    <property type="match status" value="1"/>
</dbReference>
<accession>A0A437AC97</accession>
<dbReference type="AlphaFoldDB" id="A0A437AC97"/>
<protein>
    <recommendedName>
        <fullName evidence="2">pyridoxal kinase</fullName>
        <ecNumber evidence="2">2.7.1.35</ecNumber>
    </recommendedName>
</protein>
<evidence type="ECO:0000256" key="1">
    <source>
        <dbReference type="ARBA" id="ARBA00008805"/>
    </source>
</evidence>
<dbReference type="Gene3D" id="3.40.1190.20">
    <property type="match status" value="1"/>
</dbReference>
<dbReference type="GO" id="GO:0008478">
    <property type="term" value="F:pyridoxal kinase activity"/>
    <property type="evidence" value="ECO:0007669"/>
    <property type="project" value="UniProtKB-EC"/>
</dbReference>
<evidence type="ECO:0000256" key="5">
    <source>
        <dbReference type="ARBA" id="ARBA00022777"/>
    </source>
</evidence>
<dbReference type="GeneID" id="93585306"/>
<organism evidence="8 9">
    <name type="scientific">Arthrobotrys flagrans</name>
    <name type="common">Nematode-trapping fungus</name>
    <name type="synonym">Trichothecium flagrans</name>
    <dbReference type="NCBI Taxonomy" id="97331"/>
    <lineage>
        <taxon>Eukaryota</taxon>
        <taxon>Fungi</taxon>
        <taxon>Dikarya</taxon>
        <taxon>Ascomycota</taxon>
        <taxon>Pezizomycotina</taxon>
        <taxon>Orbiliomycetes</taxon>
        <taxon>Orbiliales</taxon>
        <taxon>Orbiliaceae</taxon>
        <taxon>Arthrobotrys</taxon>
    </lineage>
</organism>
<dbReference type="Pfam" id="PF08543">
    <property type="entry name" value="Phos_pyr_kin"/>
    <property type="match status" value="1"/>
</dbReference>
<dbReference type="EC" id="2.7.1.35" evidence="2"/>
<dbReference type="InterPro" id="IPR029056">
    <property type="entry name" value="Ribokinase-like"/>
</dbReference>
<gene>
    <name evidence="8" type="ORF">DFL_002995</name>
</gene>
<keyword evidence="6" id="KW-0067">ATP-binding</keyword>
<dbReference type="NCBIfam" id="TIGR00687">
    <property type="entry name" value="pyridox_kin"/>
    <property type="match status" value="1"/>
</dbReference>
<evidence type="ECO:0000256" key="2">
    <source>
        <dbReference type="ARBA" id="ARBA00012104"/>
    </source>
</evidence>
<dbReference type="GO" id="GO:0009443">
    <property type="term" value="P:pyridoxal 5'-phosphate salvage"/>
    <property type="evidence" value="ECO:0007669"/>
    <property type="project" value="InterPro"/>
</dbReference>
<dbReference type="CDD" id="cd01173">
    <property type="entry name" value="pyridoxal_pyridoxamine_kinase"/>
    <property type="match status" value="1"/>
</dbReference>
<keyword evidence="3" id="KW-0808">Transferase</keyword>
<sequence>MTNTGQSDLVVPPSPDGPPTRVLSIASHVVSGYVGNTVATFVMQLLGLEVCSLNTVQFSNHTGYGKWTGTKIPSTEIDALYEGLKNNELADFDMLATGYVPGAEGLEAVGRIAKDLKESGGGESGTRFFWVLDPVMGDSGKLYVSETVIPIYKGLLPLADLITPNQYEVEWLTGIKLTSPADVSNALSKFHADFKTPHIIISSVQSLVNKNEYVCFGSSMTTTGKPRAFSIAVPMLQGPFVGTGDMFASLLVSRFRHAAADAGLLETPNWMSSDSVIATELPLARAAEMVLASMDKVLKKTGIERDKKVKSLDEGDHGNNAQLKRARYMRAAELRLVSCVEEIRSPVVKYTAKEFKNGVLQA</sequence>
<name>A0A437AC97_ARTFL</name>
<evidence type="ECO:0000259" key="7">
    <source>
        <dbReference type="Pfam" id="PF08543"/>
    </source>
</evidence>
<dbReference type="GO" id="GO:0005524">
    <property type="term" value="F:ATP binding"/>
    <property type="evidence" value="ECO:0007669"/>
    <property type="project" value="UniProtKB-KW"/>
</dbReference>
<dbReference type="InterPro" id="IPR004625">
    <property type="entry name" value="PyrdxlKinase"/>
</dbReference>
<feature type="domain" description="Pyridoxamine kinase/Phosphomethylpyrimidine kinase" evidence="7">
    <location>
        <begin position="129"/>
        <end position="255"/>
    </location>
</feature>
<evidence type="ECO:0000256" key="4">
    <source>
        <dbReference type="ARBA" id="ARBA00022741"/>
    </source>
</evidence>
<comment type="caution">
    <text evidence="8">The sequence shown here is derived from an EMBL/GenBank/DDBJ whole genome shotgun (WGS) entry which is preliminary data.</text>
</comment>
<dbReference type="Proteomes" id="UP000283090">
    <property type="component" value="Unassembled WGS sequence"/>
</dbReference>
<dbReference type="RefSeq" id="XP_067494366.1">
    <property type="nucleotide sequence ID" value="XM_067631861.1"/>
</dbReference>
<keyword evidence="4" id="KW-0547">Nucleotide-binding</keyword>
<proteinExistence type="inferred from homology"/>
<keyword evidence="9" id="KW-1185">Reference proteome</keyword>
<dbReference type="EMBL" id="SAEB01000003">
    <property type="protein sequence ID" value="RVD88822.1"/>
    <property type="molecule type" value="Genomic_DNA"/>
</dbReference>
<evidence type="ECO:0000256" key="6">
    <source>
        <dbReference type="ARBA" id="ARBA00022840"/>
    </source>
</evidence>
<dbReference type="SUPFAM" id="SSF53613">
    <property type="entry name" value="Ribokinase-like"/>
    <property type="match status" value="1"/>
</dbReference>
<comment type="similarity">
    <text evidence="1">Belongs to the pyridoxine kinase family.</text>
</comment>
<evidence type="ECO:0000256" key="3">
    <source>
        <dbReference type="ARBA" id="ARBA00022679"/>
    </source>
</evidence>
<dbReference type="PANTHER" id="PTHR10534">
    <property type="entry name" value="PYRIDOXAL KINASE"/>
    <property type="match status" value="1"/>
</dbReference>